<protein>
    <submittedName>
        <fullName evidence="7">ABC transporter permease</fullName>
    </submittedName>
</protein>
<evidence type="ECO:0000313" key="8">
    <source>
        <dbReference type="Proteomes" id="UP001320898"/>
    </source>
</evidence>
<dbReference type="RefSeq" id="WP_261618003.1">
    <property type="nucleotide sequence ID" value="NZ_JALIDZ010000012.1"/>
</dbReference>
<keyword evidence="8" id="KW-1185">Reference proteome</keyword>
<evidence type="ECO:0000256" key="4">
    <source>
        <dbReference type="ARBA" id="ARBA00022989"/>
    </source>
</evidence>
<dbReference type="CDD" id="cd06580">
    <property type="entry name" value="TM_PBP1_transp_TpRbsC_like"/>
    <property type="match status" value="1"/>
</dbReference>
<keyword evidence="2" id="KW-1003">Cell membrane</keyword>
<dbReference type="PANTHER" id="PTHR43370">
    <property type="entry name" value="SUGAR ABC TRANSPORTER INTEGRAL MEMBRANE PROTEIN-RELATED"/>
    <property type="match status" value="1"/>
</dbReference>
<dbReference type="GO" id="GO:0005886">
    <property type="term" value="C:plasma membrane"/>
    <property type="evidence" value="ECO:0007669"/>
    <property type="project" value="UniProtKB-SubCell"/>
</dbReference>
<comment type="caution">
    <text evidence="7">The sequence shown here is derived from an EMBL/GenBank/DDBJ whole genome shotgun (WGS) entry which is preliminary data.</text>
</comment>
<feature type="transmembrane region" description="Helical" evidence="6">
    <location>
        <begin position="231"/>
        <end position="255"/>
    </location>
</feature>
<dbReference type="Pfam" id="PF02653">
    <property type="entry name" value="BPD_transp_2"/>
    <property type="match status" value="1"/>
</dbReference>
<feature type="transmembrane region" description="Helical" evidence="6">
    <location>
        <begin position="39"/>
        <end position="58"/>
    </location>
</feature>
<reference evidence="7 8" key="1">
    <citation type="submission" date="2022-04" db="EMBL/GenBank/DDBJ databases">
        <authorList>
            <person name="Ye Y.-Q."/>
            <person name="Du Z.-J."/>
        </authorList>
    </citation>
    <scope>NUCLEOTIDE SEQUENCE [LARGE SCALE GENOMIC DNA]</scope>
    <source>
        <strain evidence="7 8">A6E488</strain>
    </source>
</reference>
<dbReference type="EMBL" id="JALIDZ010000012">
    <property type="protein sequence ID" value="MCT8974416.1"/>
    <property type="molecule type" value="Genomic_DNA"/>
</dbReference>
<evidence type="ECO:0000313" key="7">
    <source>
        <dbReference type="EMBL" id="MCT8974416.1"/>
    </source>
</evidence>
<feature type="transmembrane region" description="Helical" evidence="6">
    <location>
        <begin position="6"/>
        <end position="27"/>
    </location>
</feature>
<evidence type="ECO:0000256" key="6">
    <source>
        <dbReference type="SAM" id="Phobius"/>
    </source>
</evidence>
<feature type="transmembrane region" description="Helical" evidence="6">
    <location>
        <begin position="64"/>
        <end position="85"/>
    </location>
</feature>
<name>A0AAW5R6W1_9HYPH</name>
<feature type="transmembrane region" description="Helical" evidence="6">
    <location>
        <begin position="267"/>
        <end position="290"/>
    </location>
</feature>
<comment type="subcellular location">
    <subcellularLocation>
        <location evidence="1">Cell membrane</location>
        <topology evidence="1">Multi-pass membrane protein</topology>
    </subcellularLocation>
</comment>
<keyword evidence="4 6" id="KW-1133">Transmembrane helix</keyword>
<evidence type="ECO:0000256" key="2">
    <source>
        <dbReference type="ARBA" id="ARBA00022475"/>
    </source>
</evidence>
<feature type="transmembrane region" description="Helical" evidence="6">
    <location>
        <begin position="139"/>
        <end position="165"/>
    </location>
</feature>
<keyword evidence="3 6" id="KW-0812">Transmembrane</keyword>
<keyword evidence="5 6" id="KW-0472">Membrane</keyword>
<evidence type="ECO:0000256" key="3">
    <source>
        <dbReference type="ARBA" id="ARBA00022692"/>
    </source>
</evidence>
<feature type="transmembrane region" description="Helical" evidence="6">
    <location>
        <begin position="196"/>
        <end position="219"/>
    </location>
</feature>
<dbReference type="PANTHER" id="PTHR43370:SF1">
    <property type="entry name" value="GUANOSINE ABC TRANSPORTER PERMEASE PROTEIN NUPQ"/>
    <property type="match status" value="1"/>
</dbReference>
<dbReference type="GO" id="GO:0022857">
    <property type="term" value="F:transmembrane transporter activity"/>
    <property type="evidence" value="ECO:0007669"/>
    <property type="project" value="InterPro"/>
</dbReference>
<evidence type="ECO:0000256" key="1">
    <source>
        <dbReference type="ARBA" id="ARBA00004651"/>
    </source>
</evidence>
<accession>A0AAW5R6W1</accession>
<feature type="transmembrane region" description="Helical" evidence="6">
    <location>
        <begin position="92"/>
        <end position="110"/>
    </location>
</feature>
<proteinExistence type="predicted"/>
<evidence type="ECO:0000256" key="5">
    <source>
        <dbReference type="ARBA" id="ARBA00023136"/>
    </source>
</evidence>
<sequence>MDEVVFLSSLLAAGIRLAAPIALAAIGETLSERAGVINVGIEGIMLVGAFVAVLFAVYTGSPWVGLLAAIVAGVAMSGVHAYFVVRLKTEQIVSGIALLFLGLGLSGYGYRLTLGEAGAAVKIPGFRELDILGLADVPVIGPILFGQHALVYLAVASAIAMAYMFRATRLGVIIKAVGETPVAADSAGINVDRVRFLCVLVAGGFAGAGGAFLSTAHLWGFVENMTAGRGFLAIACVVFARWNPVAAVLVALVFGIADAAQIRLQTIFPAVPYQFFVIAPYVVAIVSLAVGSRSSRMPAALGIPFAKPR</sequence>
<dbReference type="InterPro" id="IPR001851">
    <property type="entry name" value="ABC_transp_permease"/>
</dbReference>
<dbReference type="Proteomes" id="UP001320898">
    <property type="component" value="Unassembled WGS sequence"/>
</dbReference>
<organism evidence="7 8">
    <name type="scientific">Microbaculum marinisediminis</name>
    <dbReference type="NCBI Taxonomy" id="2931392"/>
    <lineage>
        <taxon>Bacteria</taxon>
        <taxon>Pseudomonadati</taxon>
        <taxon>Pseudomonadota</taxon>
        <taxon>Alphaproteobacteria</taxon>
        <taxon>Hyphomicrobiales</taxon>
        <taxon>Tepidamorphaceae</taxon>
        <taxon>Microbaculum</taxon>
    </lineage>
</organism>
<dbReference type="AlphaFoldDB" id="A0AAW5R6W1"/>
<gene>
    <name evidence="7" type="ORF">MUB46_21315</name>
</gene>